<dbReference type="PANTHER" id="PTHR35525:SF3">
    <property type="entry name" value="BLL6575 PROTEIN"/>
    <property type="match status" value="1"/>
</dbReference>
<gene>
    <name evidence="2" type="ORF">F7O44_26160</name>
</gene>
<reference evidence="2 3" key="1">
    <citation type="submission" date="2019-11" db="EMBL/GenBank/DDBJ databases">
        <authorList>
            <person name="Li X.-J."/>
            <person name="Feng X.-M."/>
        </authorList>
    </citation>
    <scope>NUCLEOTIDE SEQUENCE [LARGE SCALE GENOMIC DNA]</scope>
    <source>
        <strain evidence="2 3">XMNu-373</strain>
    </source>
</reference>
<accession>A0A7K3MB78</accession>
<evidence type="ECO:0000259" key="1">
    <source>
        <dbReference type="Pfam" id="PF11706"/>
    </source>
</evidence>
<keyword evidence="3" id="KW-1185">Reference proteome</keyword>
<name>A0A7K3MB78_9ACTN</name>
<dbReference type="EMBL" id="WLZY01000013">
    <property type="protein sequence ID" value="NDL60569.1"/>
    <property type="molecule type" value="Genomic_DNA"/>
</dbReference>
<evidence type="ECO:0000313" key="2">
    <source>
        <dbReference type="EMBL" id="NDL60569.1"/>
    </source>
</evidence>
<evidence type="ECO:0000313" key="3">
    <source>
        <dbReference type="Proteomes" id="UP000460435"/>
    </source>
</evidence>
<dbReference type="Proteomes" id="UP000460435">
    <property type="component" value="Unassembled WGS sequence"/>
</dbReference>
<feature type="domain" description="Zinc finger CGNR" evidence="1">
    <location>
        <begin position="147"/>
        <end position="185"/>
    </location>
</feature>
<dbReference type="Pfam" id="PF11706">
    <property type="entry name" value="zf-CGNR"/>
    <property type="match status" value="1"/>
</dbReference>
<dbReference type="InterPro" id="IPR023286">
    <property type="entry name" value="ABATE_dom_sf"/>
</dbReference>
<sequence>MTTAWSDDHFIAGDVVLDFANTVYRRTPEVGADLLDSAGSLTSWLQRAGLLPALSDTPVRFDDPQAVLREARALRGLLWGILEARKDGRELPPDAIAGLLSLAARSVGRDVSLGPDGTVAPRTAQGALTTLALRGIRLALSPPAQPLRACHRCGWYFLDTSRGRRRRWCNMKICGNQAKAARYRSTHT</sequence>
<dbReference type="InterPro" id="IPR010852">
    <property type="entry name" value="ABATE"/>
</dbReference>
<protein>
    <recommendedName>
        <fullName evidence="1">Zinc finger CGNR domain-containing protein</fullName>
    </recommendedName>
</protein>
<dbReference type="Gene3D" id="1.10.3300.10">
    <property type="entry name" value="Jann2411-like domain"/>
    <property type="match status" value="1"/>
</dbReference>
<dbReference type="RefSeq" id="WP_162453289.1">
    <property type="nucleotide sequence ID" value="NZ_WLZY01000013.1"/>
</dbReference>
<comment type="caution">
    <text evidence="2">The sequence shown here is derived from an EMBL/GenBank/DDBJ whole genome shotgun (WGS) entry which is preliminary data.</text>
</comment>
<dbReference type="AlphaFoldDB" id="A0A7K3MB78"/>
<dbReference type="InterPro" id="IPR021005">
    <property type="entry name" value="Znf_CGNR"/>
</dbReference>
<organism evidence="2 3">
    <name type="scientific">Phytoactinopolyspora mesophila</name>
    <dbReference type="NCBI Taxonomy" id="2650750"/>
    <lineage>
        <taxon>Bacteria</taxon>
        <taxon>Bacillati</taxon>
        <taxon>Actinomycetota</taxon>
        <taxon>Actinomycetes</taxon>
        <taxon>Jiangellales</taxon>
        <taxon>Jiangellaceae</taxon>
        <taxon>Phytoactinopolyspora</taxon>
    </lineage>
</organism>
<dbReference type="PANTHER" id="PTHR35525">
    <property type="entry name" value="BLL6575 PROTEIN"/>
    <property type="match status" value="1"/>
</dbReference>
<dbReference type="SUPFAM" id="SSF160904">
    <property type="entry name" value="Jann2411-like"/>
    <property type="match status" value="1"/>
</dbReference>
<dbReference type="Pfam" id="PF07336">
    <property type="entry name" value="ABATE"/>
    <property type="match status" value="1"/>
</dbReference>
<proteinExistence type="predicted"/>